<reference evidence="2" key="1">
    <citation type="journal article" date="2019" name="Int. J. Syst. Evol. Microbiol.">
        <title>The Global Catalogue of Microorganisms (GCM) 10K type strain sequencing project: providing services to taxonomists for standard genome sequencing and annotation.</title>
        <authorList>
            <consortium name="The Broad Institute Genomics Platform"/>
            <consortium name="The Broad Institute Genome Sequencing Center for Infectious Disease"/>
            <person name="Wu L."/>
            <person name="Ma J."/>
        </authorList>
    </citation>
    <scope>NUCLEOTIDE SEQUENCE [LARGE SCALE GENOMIC DNA]</scope>
    <source>
        <strain evidence="2">KCTC 42107</strain>
    </source>
</reference>
<dbReference type="Gene3D" id="3.40.30.10">
    <property type="entry name" value="Glutaredoxin"/>
    <property type="match status" value="1"/>
</dbReference>
<dbReference type="EMBL" id="JBHUMD010000002">
    <property type="protein sequence ID" value="MFD2600571.1"/>
    <property type="molecule type" value="Genomic_DNA"/>
</dbReference>
<dbReference type="CDD" id="cd02980">
    <property type="entry name" value="TRX_Fd_family"/>
    <property type="match status" value="1"/>
</dbReference>
<gene>
    <name evidence="1" type="ORF">ACFSR3_00765</name>
</gene>
<dbReference type="Proteomes" id="UP001597480">
    <property type="component" value="Unassembled WGS sequence"/>
</dbReference>
<comment type="caution">
    <text evidence="1">The sequence shown here is derived from an EMBL/GenBank/DDBJ whole genome shotgun (WGS) entry which is preliminary data.</text>
</comment>
<name>A0ABW5NNB0_9FLAO</name>
<accession>A0ABW5NNB0</accession>
<evidence type="ECO:0000313" key="1">
    <source>
        <dbReference type="EMBL" id="MFD2600571.1"/>
    </source>
</evidence>
<keyword evidence="2" id="KW-1185">Reference proteome</keyword>
<organism evidence="1 2">
    <name type="scientific">Flavobacterium suzhouense</name>
    <dbReference type="NCBI Taxonomy" id="1529638"/>
    <lineage>
        <taxon>Bacteria</taxon>
        <taxon>Pseudomonadati</taxon>
        <taxon>Bacteroidota</taxon>
        <taxon>Flavobacteriia</taxon>
        <taxon>Flavobacteriales</taxon>
        <taxon>Flavobacteriaceae</taxon>
        <taxon>Flavobacterium</taxon>
    </lineage>
</organism>
<evidence type="ECO:0000313" key="2">
    <source>
        <dbReference type="Proteomes" id="UP001597480"/>
    </source>
</evidence>
<protein>
    <submittedName>
        <fullName evidence="1">(2Fe-2S) ferredoxin domain-containing protein</fullName>
    </submittedName>
</protein>
<dbReference type="RefSeq" id="WP_379819271.1">
    <property type="nucleotide sequence ID" value="NZ_JBHUMD010000002.1"/>
</dbReference>
<proteinExistence type="predicted"/>
<dbReference type="InterPro" id="IPR036249">
    <property type="entry name" value="Thioredoxin-like_sf"/>
</dbReference>
<sequence>MKKLDAPEKVIFICDGKKCGHYCKELRKGFRIELKESELKKEVDVVRMTCTDNCKHAPVISIQPKNVWIGEVEEKEIPRIVKEYFK</sequence>
<dbReference type="SUPFAM" id="SSF52833">
    <property type="entry name" value="Thioredoxin-like"/>
    <property type="match status" value="1"/>
</dbReference>